<name>A0A5C3EVB4_9BASI</name>
<feature type="domain" description="Peptidase S33 tripeptidyl aminopeptidase-like C-terminal" evidence="4">
    <location>
        <begin position="483"/>
        <end position="582"/>
    </location>
</feature>
<feature type="compositionally biased region" description="Basic and acidic residues" evidence="3">
    <location>
        <begin position="595"/>
        <end position="607"/>
    </location>
</feature>
<dbReference type="Gene3D" id="3.40.50.1820">
    <property type="entry name" value="alpha/beta hydrolase"/>
    <property type="match status" value="1"/>
</dbReference>
<dbReference type="GO" id="GO:0016787">
    <property type="term" value="F:hydrolase activity"/>
    <property type="evidence" value="ECO:0007669"/>
    <property type="project" value="UniProtKB-KW"/>
</dbReference>
<accession>A0A5C3EVB4</accession>
<dbReference type="AlphaFoldDB" id="A0A5C3EVB4"/>
<proteinExistence type="inferred from homology"/>
<dbReference type="Proteomes" id="UP000323386">
    <property type="component" value="Unassembled WGS sequence"/>
</dbReference>
<sequence length="640" mass="71060">MDHEKRRQQAGYDAIDLPPPGTHAAPRSGAKASWRFLVAALLCFTLLTWQSDRVCKHDGNHHSHHGGALKPEDQTDFTKSARGEIDWYDCGDKDKFPHPFQCGRLKTPLDYTNPSDERNASIAVVFWPAGAGKTPKHDILGSILTNPGGPGGSGVDFLTRKPKGKRTSLGDLYDRVMRRRYNIVSFDPRGIERSYPTVDCYNSTRNSHLSQLQMSTLGVAGARPNSLESEYGAQISRGEFGYKLCASDPVRKELLRHVSTAAVSRDMQLLHRALGDDKINYWGFSYGTVLGSTYADMFPDDVNRLIIDGVVDVPNYYAGLWSDAFVDIDAEFDAFFDECARAGAEACKLASHGGDGKQLRQKYLAKLDELKLHPMPAFDAKHPQLLTYSQVFSAMFHSLYVPARWPELTSLLDQILRGNPSPFVDVYGDQPYNASSAPRTPWAQDAIAAGDVVHPPANHTWSIDEYAEWLRSTLSDSSEMFAPMFGQIALSGLVTWKTRSVDRHFGNFTSTTSFPLLMLGNDFDPVTPGRNADLMASKFPRAVAVHRSGYGHCSLSMPSRCIDKVVRDYFVHGIVPEKGTRCETDQDKPIFPLPGKEREVRAKSSRPEDEDEEEEALKALQDIGAAVAEVNMRHGRVAGR</sequence>
<organism evidence="5 6">
    <name type="scientific">Pseudozyma flocculosa</name>
    <dbReference type="NCBI Taxonomy" id="84751"/>
    <lineage>
        <taxon>Eukaryota</taxon>
        <taxon>Fungi</taxon>
        <taxon>Dikarya</taxon>
        <taxon>Basidiomycota</taxon>
        <taxon>Ustilaginomycotina</taxon>
        <taxon>Ustilaginomycetes</taxon>
        <taxon>Ustilaginales</taxon>
        <taxon>Ustilaginaceae</taxon>
        <taxon>Pseudozyma</taxon>
    </lineage>
</organism>
<gene>
    <name evidence="5" type="ORF">PSFLO_00492</name>
</gene>
<dbReference type="PANTHER" id="PTHR43248:SF25">
    <property type="entry name" value="AB HYDROLASE-1 DOMAIN-CONTAINING PROTEIN-RELATED"/>
    <property type="match status" value="1"/>
</dbReference>
<comment type="similarity">
    <text evidence="1">Belongs to the peptidase S33 family.</text>
</comment>
<dbReference type="InterPro" id="IPR029058">
    <property type="entry name" value="AB_hydrolase_fold"/>
</dbReference>
<keyword evidence="6" id="KW-1185">Reference proteome</keyword>
<feature type="region of interest" description="Disordered" evidence="3">
    <location>
        <begin position="582"/>
        <end position="616"/>
    </location>
</feature>
<dbReference type="InterPro" id="IPR013595">
    <property type="entry name" value="Pept_S33_TAP-like_C"/>
</dbReference>
<evidence type="ECO:0000259" key="4">
    <source>
        <dbReference type="Pfam" id="PF08386"/>
    </source>
</evidence>
<dbReference type="InterPro" id="IPR051601">
    <property type="entry name" value="Serine_prot/Carboxylest_S33"/>
</dbReference>
<reference evidence="5 6" key="1">
    <citation type="submission" date="2018-03" db="EMBL/GenBank/DDBJ databases">
        <authorList>
            <person name="Guldener U."/>
        </authorList>
    </citation>
    <scope>NUCLEOTIDE SEQUENCE [LARGE SCALE GENOMIC DNA]</scope>
    <source>
        <strain evidence="5 6">DAOM196992</strain>
    </source>
</reference>
<dbReference type="SUPFAM" id="SSF53474">
    <property type="entry name" value="alpha/beta-Hydrolases"/>
    <property type="match status" value="1"/>
</dbReference>
<keyword evidence="2" id="KW-0378">Hydrolase</keyword>
<evidence type="ECO:0000256" key="3">
    <source>
        <dbReference type="SAM" id="MobiDB-lite"/>
    </source>
</evidence>
<evidence type="ECO:0000313" key="6">
    <source>
        <dbReference type="Proteomes" id="UP000323386"/>
    </source>
</evidence>
<dbReference type="PANTHER" id="PTHR43248">
    <property type="entry name" value="2-SUCCINYL-6-HYDROXY-2,4-CYCLOHEXADIENE-1-CARBOXYLATE SYNTHASE"/>
    <property type="match status" value="1"/>
</dbReference>
<protein>
    <recommendedName>
        <fullName evidence="4">Peptidase S33 tripeptidyl aminopeptidase-like C-terminal domain-containing protein</fullName>
    </recommendedName>
</protein>
<dbReference type="Pfam" id="PF08386">
    <property type="entry name" value="Abhydrolase_4"/>
    <property type="match status" value="1"/>
</dbReference>
<evidence type="ECO:0000256" key="2">
    <source>
        <dbReference type="ARBA" id="ARBA00022801"/>
    </source>
</evidence>
<evidence type="ECO:0000313" key="5">
    <source>
        <dbReference type="EMBL" id="SPO35021.1"/>
    </source>
</evidence>
<evidence type="ECO:0000256" key="1">
    <source>
        <dbReference type="ARBA" id="ARBA00010088"/>
    </source>
</evidence>
<dbReference type="EMBL" id="OOIP01000001">
    <property type="protein sequence ID" value="SPO35021.1"/>
    <property type="molecule type" value="Genomic_DNA"/>
</dbReference>
<feature type="region of interest" description="Disordered" evidence="3">
    <location>
        <begin position="1"/>
        <end position="26"/>
    </location>
</feature>
<dbReference type="OrthoDB" id="425534at2759"/>